<keyword evidence="1" id="KW-1133">Transmembrane helix</keyword>
<feature type="transmembrane region" description="Helical" evidence="1">
    <location>
        <begin position="118"/>
        <end position="136"/>
    </location>
</feature>
<name>A0A380YLE1_9BACE</name>
<dbReference type="EMBL" id="UFSX01000001">
    <property type="protein sequence ID" value="SUV28760.1"/>
    <property type="molecule type" value="Genomic_DNA"/>
</dbReference>
<organism evidence="2 3">
    <name type="scientific">Bacteroides eggerthii</name>
    <dbReference type="NCBI Taxonomy" id="28111"/>
    <lineage>
        <taxon>Bacteria</taxon>
        <taxon>Pseudomonadati</taxon>
        <taxon>Bacteroidota</taxon>
        <taxon>Bacteroidia</taxon>
        <taxon>Bacteroidales</taxon>
        <taxon>Bacteroidaceae</taxon>
        <taxon>Bacteroides</taxon>
    </lineage>
</organism>
<evidence type="ECO:0000256" key="1">
    <source>
        <dbReference type="SAM" id="Phobius"/>
    </source>
</evidence>
<evidence type="ECO:0000313" key="2">
    <source>
        <dbReference type="EMBL" id="SUV28760.1"/>
    </source>
</evidence>
<protein>
    <recommendedName>
        <fullName evidence="4">Oligosaccharide repeat unit polymerase</fullName>
    </recommendedName>
</protein>
<evidence type="ECO:0000313" key="3">
    <source>
        <dbReference type="Proteomes" id="UP000254424"/>
    </source>
</evidence>
<feature type="transmembrane region" description="Helical" evidence="1">
    <location>
        <begin position="12"/>
        <end position="28"/>
    </location>
</feature>
<dbReference type="AlphaFoldDB" id="A0A380YLE1"/>
<proteinExistence type="predicted"/>
<keyword evidence="1" id="KW-0812">Transmembrane</keyword>
<keyword evidence="1" id="KW-0472">Membrane</keyword>
<gene>
    <name evidence="2" type="ORF">NCTC11155_00713</name>
</gene>
<evidence type="ECO:0008006" key="4">
    <source>
        <dbReference type="Google" id="ProtNLM"/>
    </source>
</evidence>
<sequence>MDSAPLKEYNHLSSFFLVSLFITLYKFYSSGGYSGALEGSSHGTLISFLSLFFNATVSFFLVICLQKHVKHIYVWICLYVAVMTITGSRSAVLGVLLLFLYIPLFANYKSIYRKLKKILLVLTIVSPILFFYATSVRGEIDTELLSKIIIGRISFVELSMIPLQSKQEASMDQKVFEEKYSLNNQVKQVVNTVTPIDFFEYDVSPNQYFRQIFLGASERTVLDSYMSINMTLPVYFVMETNYVVGIFLTIAFLSFLFWIWVHYASNRYVFIAVLFSMYDFLYYFDWIMITQSIFSICLTLLALDVWEKVLNSICFTYQKYTK</sequence>
<feature type="transmembrane region" description="Helical" evidence="1">
    <location>
        <begin position="72"/>
        <end position="102"/>
    </location>
</feature>
<feature type="transmembrane region" description="Helical" evidence="1">
    <location>
        <begin position="242"/>
        <end position="261"/>
    </location>
</feature>
<feature type="transmembrane region" description="Helical" evidence="1">
    <location>
        <begin position="281"/>
        <end position="303"/>
    </location>
</feature>
<accession>A0A380YLE1</accession>
<dbReference type="Proteomes" id="UP000254424">
    <property type="component" value="Unassembled WGS sequence"/>
</dbReference>
<feature type="transmembrane region" description="Helical" evidence="1">
    <location>
        <begin position="48"/>
        <end position="65"/>
    </location>
</feature>
<reference evidence="2 3" key="1">
    <citation type="submission" date="2018-06" db="EMBL/GenBank/DDBJ databases">
        <authorList>
            <consortium name="Pathogen Informatics"/>
            <person name="Doyle S."/>
        </authorList>
    </citation>
    <scope>NUCLEOTIDE SEQUENCE [LARGE SCALE GENOMIC DNA]</scope>
    <source>
        <strain evidence="2 3">NCTC11155</strain>
    </source>
</reference>